<feature type="region of interest" description="Disordered" evidence="5">
    <location>
        <begin position="92"/>
        <end position="135"/>
    </location>
</feature>
<dbReference type="PROSITE" id="PS50222">
    <property type="entry name" value="EF_HAND_2"/>
    <property type="match status" value="3"/>
</dbReference>
<sequence>MGNMYGGMYGSSDSGRSHKHHKHQHQHHHTAPQRQRQIQQSGSVFLASRRAVVQAQATTMTPGSANPTTPTIEQPVSATHGHHYPSAVATVGEQSSAHTGRAGGGLSTDANQTAGSDKDLAEGTVGEQGEAQHSRPHLSLVERIMNFVRKTWMGLTATEDSELDELEGPTVHYKPEAIETLCQLTKFNRRELQLMYRGFKQECPSGMVKEDTFKMIYSQFFPRGADASQYAHFVFNTFDQDNTGAITFTDFVIGLSVLSRGSLQEKLRWTFNLYDINGDGYITKDELSRIVKAVYDLMGRAVEPLVEEHTTREHVERVFNRLDLNKDGVVTIDEFMDSCTKDENISKSMAVLDTIL</sequence>
<keyword evidence="8" id="KW-1185">Reference proteome</keyword>
<evidence type="ECO:0000256" key="1">
    <source>
        <dbReference type="ARBA" id="ARBA00006049"/>
    </source>
</evidence>
<evidence type="ECO:0000256" key="5">
    <source>
        <dbReference type="SAM" id="MobiDB-lite"/>
    </source>
</evidence>
<dbReference type="InterPro" id="IPR028846">
    <property type="entry name" value="Recoverin"/>
</dbReference>
<protein>
    <recommendedName>
        <fullName evidence="6">EF-hand domain-containing protein</fullName>
    </recommendedName>
</protein>
<evidence type="ECO:0000256" key="3">
    <source>
        <dbReference type="ARBA" id="ARBA00022737"/>
    </source>
</evidence>
<name>A0A7M7KR23_VARDE</name>
<dbReference type="SMART" id="SM00054">
    <property type="entry name" value="EFh"/>
    <property type="match status" value="3"/>
</dbReference>
<dbReference type="GeneID" id="111253761"/>
<dbReference type="GO" id="GO:0005509">
    <property type="term" value="F:calcium ion binding"/>
    <property type="evidence" value="ECO:0007669"/>
    <property type="project" value="InterPro"/>
</dbReference>
<organism evidence="7 8">
    <name type="scientific">Varroa destructor</name>
    <name type="common">Honeybee mite</name>
    <dbReference type="NCBI Taxonomy" id="109461"/>
    <lineage>
        <taxon>Eukaryota</taxon>
        <taxon>Metazoa</taxon>
        <taxon>Ecdysozoa</taxon>
        <taxon>Arthropoda</taxon>
        <taxon>Chelicerata</taxon>
        <taxon>Arachnida</taxon>
        <taxon>Acari</taxon>
        <taxon>Parasitiformes</taxon>
        <taxon>Mesostigmata</taxon>
        <taxon>Gamasina</taxon>
        <taxon>Dermanyssoidea</taxon>
        <taxon>Varroidae</taxon>
        <taxon>Varroa</taxon>
    </lineage>
</organism>
<dbReference type="PANTHER" id="PTHR23055:SF167">
    <property type="entry name" value="EF-HAND DOMAIN-CONTAINING PROTEIN"/>
    <property type="match status" value="1"/>
</dbReference>
<dbReference type="EnsemblMetazoa" id="XM_022813674">
    <property type="protein sequence ID" value="XP_022669409"/>
    <property type="gene ID" value="LOC111253761"/>
</dbReference>
<dbReference type="Gene3D" id="1.10.238.10">
    <property type="entry name" value="EF-hand"/>
    <property type="match status" value="1"/>
</dbReference>
<feature type="compositionally biased region" description="Basic residues" evidence="5">
    <location>
        <begin position="17"/>
        <end position="31"/>
    </location>
</feature>
<dbReference type="PRINTS" id="PR00450">
    <property type="entry name" value="RECOVERIN"/>
</dbReference>
<keyword evidence="4" id="KW-0106">Calcium</keyword>
<dbReference type="KEGG" id="vde:111253761"/>
<comment type="similarity">
    <text evidence="1">Belongs to the recoverin family.</text>
</comment>
<feature type="domain" description="EF-hand" evidence="6">
    <location>
        <begin position="226"/>
        <end position="261"/>
    </location>
</feature>
<dbReference type="SUPFAM" id="SSF47473">
    <property type="entry name" value="EF-hand"/>
    <property type="match status" value="1"/>
</dbReference>
<dbReference type="Proteomes" id="UP000594260">
    <property type="component" value="Unplaced"/>
</dbReference>
<keyword evidence="3" id="KW-0677">Repeat</keyword>
<dbReference type="FunFam" id="1.10.238.10:FF:000009">
    <property type="entry name" value="Visinin-like protein 1"/>
    <property type="match status" value="1"/>
</dbReference>
<accession>A0A7M7KR23</accession>
<dbReference type="FunCoup" id="A0A7M7KR23">
    <property type="interactions" value="88"/>
</dbReference>
<dbReference type="Pfam" id="PF13833">
    <property type="entry name" value="EF-hand_8"/>
    <property type="match status" value="1"/>
</dbReference>
<feature type="domain" description="EF-hand" evidence="6">
    <location>
        <begin position="262"/>
        <end position="297"/>
    </location>
</feature>
<dbReference type="Pfam" id="PF13499">
    <property type="entry name" value="EF-hand_7"/>
    <property type="match status" value="1"/>
</dbReference>
<feature type="region of interest" description="Disordered" evidence="5">
    <location>
        <begin position="1"/>
        <end position="40"/>
    </location>
</feature>
<proteinExistence type="inferred from homology"/>
<dbReference type="OrthoDB" id="191686at2759"/>
<dbReference type="AlphaFoldDB" id="A0A7M7KR23"/>
<evidence type="ECO:0000256" key="4">
    <source>
        <dbReference type="ARBA" id="ARBA00022837"/>
    </source>
</evidence>
<keyword evidence="2" id="KW-0479">Metal-binding</keyword>
<evidence type="ECO:0000313" key="7">
    <source>
        <dbReference type="EnsemblMetazoa" id="XP_022669409"/>
    </source>
</evidence>
<dbReference type="CDD" id="cd00051">
    <property type="entry name" value="EFh"/>
    <property type="match status" value="2"/>
</dbReference>
<feature type="compositionally biased region" description="Polar residues" evidence="5">
    <location>
        <begin position="58"/>
        <end position="77"/>
    </location>
</feature>
<dbReference type="RefSeq" id="XP_022669409.1">
    <property type="nucleotide sequence ID" value="XM_022813674.1"/>
</dbReference>
<dbReference type="InterPro" id="IPR002048">
    <property type="entry name" value="EF_hand_dom"/>
</dbReference>
<feature type="domain" description="EF-hand" evidence="6">
    <location>
        <begin position="310"/>
        <end position="345"/>
    </location>
</feature>
<dbReference type="PANTHER" id="PTHR23055">
    <property type="entry name" value="CALCIUM BINDING PROTEINS"/>
    <property type="match status" value="1"/>
</dbReference>
<dbReference type="InterPro" id="IPR018247">
    <property type="entry name" value="EF_Hand_1_Ca_BS"/>
</dbReference>
<dbReference type="InterPro" id="IPR011992">
    <property type="entry name" value="EF-hand-dom_pair"/>
</dbReference>
<feature type="region of interest" description="Disordered" evidence="5">
    <location>
        <begin position="58"/>
        <end position="79"/>
    </location>
</feature>
<dbReference type="InParanoid" id="A0A7M7KR23"/>
<evidence type="ECO:0000313" key="8">
    <source>
        <dbReference type="Proteomes" id="UP000594260"/>
    </source>
</evidence>
<evidence type="ECO:0000259" key="6">
    <source>
        <dbReference type="PROSITE" id="PS50222"/>
    </source>
</evidence>
<dbReference type="PROSITE" id="PS00018">
    <property type="entry name" value="EF_HAND_1"/>
    <property type="match status" value="3"/>
</dbReference>
<evidence type="ECO:0000256" key="2">
    <source>
        <dbReference type="ARBA" id="ARBA00022723"/>
    </source>
</evidence>
<reference evidence="7" key="1">
    <citation type="submission" date="2021-01" db="UniProtKB">
        <authorList>
            <consortium name="EnsemblMetazoa"/>
        </authorList>
    </citation>
    <scope>IDENTIFICATION</scope>
</reference>